<reference evidence="1 2" key="1">
    <citation type="submission" date="2011-05" db="EMBL/GenBank/DDBJ databases">
        <authorList>
            <person name="Muzny D."/>
            <person name="Qin X."/>
            <person name="Deng J."/>
            <person name="Jiang H."/>
            <person name="Liu Y."/>
            <person name="Qu J."/>
            <person name="Song X.-Z."/>
            <person name="Zhang L."/>
            <person name="Thornton R."/>
            <person name="Coyle M."/>
            <person name="Francisco L."/>
            <person name="Jackson L."/>
            <person name="Javaid M."/>
            <person name="Korchina V."/>
            <person name="Kovar C."/>
            <person name="Mata R."/>
            <person name="Mathew T."/>
            <person name="Ngo R."/>
            <person name="Nguyen L."/>
            <person name="Nguyen N."/>
            <person name="Okwuonu G."/>
            <person name="Ongeri F."/>
            <person name="Pham C."/>
            <person name="Simmons D."/>
            <person name="Wilczek-Boney K."/>
            <person name="Hale W."/>
            <person name="Jakkamsetti A."/>
            <person name="Pham P."/>
            <person name="Ruth R."/>
            <person name="San Lucas F."/>
            <person name="Warren J."/>
            <person name="Zhang J."/>
            <person name="Zhao Z."/>
            <person name="Zhou C."/>
            <person name="Zhu D."/>
            <person name="Lee S."/>
            <person name="Bess C."/>
            <person name="Blankenburg K."/>
            <person name="Forbes L."/>
            <person name="Fu Q."/>
            <person name="Gubbala S."/>
            <person name="Hirani K."/>
            <person name="Jayaseelan J.C."/>
            <person name="Lara F."/>
            <person name="Munidasa M."/>
            <person name="Palculict T."/>
            <person name="Patil S."/>
            <person name="Pu L.-L."/>
            <person name="Saada N."/>
            <person name="Tang L."/>
            <person name="Weissenberger G."/>
            <person name="Zhu Y."/>
            <person name="Hemphill L."/>
            <person name="Shang Y."/>
            <person name="Youmans B."/>
            <person name="Ayvaz T."/>
            <person name="Ross M."/>
            <person name="Santibanez J."/>
            <person name="Aqrawi P."/>
            <person name="Gross S."/>
            <person name="Joshi V."/>
            <person name="Fowler G."/>
            <person name="Nazareth L."/>
            <person name="Reid J."/>
            <person name="Worley K."/>
            <person name="Petrosino J."/>
            <person name="Highlander S."/>
            <person name="Gibbs R."/>
        </authorList>
    </citation>
    <scope>NUCLEOTIDE SEQUENCE [LARGE SCALE GENOMIC DNA]</scope>
    <source>
        <strain evidence="1 2">ATCC 51191</strain>
    </source>
</reference>
<dbReference type="HOGENOM" id="CLU_3118171_0_0_0"/>
<organism evidence="1 2">
    <name type="scientific">Fusobacterium animalis ATCC 51191</name>
    <dbReference type="NCBI Taxonomy" id="997347"/>
    <lineage>
        <taxon>Bacteria</taxon>
        <taxon>Fusobacteriati</taxon>
        <taxon>Fusobacteriota</taxon>
        <taxon>Fusobacteriia</taxon>
        <taxon>Fusobacteriales</taxon>
        <taxon>Fusobacteriaceae</taxon>
        <taxon>Fusobacterium</taxon>
    </lineage>
</organism>
<sequence length="50" mass="5815">MNVTSFFLLITSSQDLSTDNLYSKILSIYLFFKKKFIETSYCTIFSIKSS</sequence>
<keyword evidence="2" id="KW-1185">Reference proteome</keyword>
<evidence type="ECO:0000313" key="1">
    <source>
        <dbReference type="EMBL" id="EGQ80668.1"/>
    </source>
</evidence>
<gene>
    <name evidence="1" type="ORF">HMPREF9094_0305</name>
</gene>
<comment type="caution">
    <text evidence="1">The sequence shown here is derived from an EMBL/GenBank/DDBJ whole genome shotgun (WGS) entry which is preliminary data.</text>
</comment>
<dbReference type="EMBL" id="AFQD01000053">
    <property type="protein sequence ID" value="EGQ80668.1"/>
    <property type="molecule type" value="Genomic_DNA"/>
</dbReference>
<proteinExistence type="predicted"/>
<dbReference type="Proteomes" id="UP000005392">
    <property type="component" value="Unassembled WGS sequence"/>
</dbReference>
<accession>F9EK51</accession>
<protein>
    <submittedName>
        <fullName evidence="1">Phage integrase</fullName>
    </submittedName>
</protein>
<name>F9EK51_9FUSO</name>
<dbReference type="AlphaFoldDB" id="F9EK51"/>
<evidence type="ECO:0000313" key="2">
    <source>
        <dbReference type="Proteomes" id="UP000005392"/>
    </source>
</evidence>